<evidence type="ECO:0000259" key="6">
    <source>
        <dbReference type="SMART" id="SM00363"/>
    </source>
</evidence>
<dbReference type="GO" id="GO:0003677">
    <property type="term" value="F:DNA binding"/>
    <property type="evidence" value="ECO:0007669"/>
    <property type="project" value="UniProtKB-KW"/>
</dbReference>
<proteinExistence type="inferred from homology"/>
<evidence type="ECO:0000256" key="5">
    <source>
        <dbReference type="SAM" id="MobiDB-lite"/>
    </source>
</evidence>
<dbReference type="GO" id="GO:0043023">
    <property type="term" value="F:ribosomal large subunit binding"/>
    <property type="evidence" value="ECO:0007669"/>
    <property type="project" value="InterPro"/>
</dbReference>
<reference evidence="7" key="1">
    <citation type="journal article" date="2012" name="Environ. Microbiol.">
        <title>Genomic content of uncultured Bacteroidetes from contrasting oceanic provinces in the North Atlantic Ocean.</title>
        <authorList>
            <person name="Gomez-Pereira P.R."/>
            <person name="Schuler M."/>
            <person name="Fuchs B.M."/>
            <person name="Bennke C."/>
            <person name="Teeling H."/>
            <person name="Waldmann J."/>
            <person name="Richter M."/>
            <person name="Barbe V."/>
            <person name="Bataille E."/>
            <person name="Glockner F.O."/>
            <person name="Amann R."/>
        </authorList>
    </citation>
    <scope>NUCLEOTIDE SEQUENCE</scope>
</reference>
<dbReference type="GO" id="GO:0003727">
    <property type="term" value="F:single-stranded RNA binding"/>
    <property type="evidence" value="ECO:0007669"/>
    <property type="project" value="InterPro"/>
</dbReference>
<dbReference type="PROSITE" id="PS50889">
    <property type="entry name" value="S4"/>
    <property type="match status" value="1"/>
</dbReference>
<keyword evidence="2 4" id="KW-0694">RNA-binding</keyword>
<feature type="region of interest" description="Disordered" evidence="5">
    <location>
        <begin position="94"/>
        <end position="129"/>
    </location>
</feature>
<dbReference type="Gene3D" id="3.10.290.10">
    <property type="entry name" value="RNA-binding S4 domain"/>
    <property type="match status" value="1"/>
</dbReference>
<evidence type="ECO:0000313" key="7">
    <source>
        <dbReference type="EMBL" id="CCG00542.1"/>
    </source>
</evidence>
<keyword evidence="3" id="KW-0238">DNA-binding</keyword>
<accession>H6RHN1</accession>
<dbReference type="InterPro" id="IPR025708">
    <property type="entry name" value="HSP15"/>
</dbReference>
<evidence type="ECO:0000256" key="2">
    <source>
        <dbReference type="ARBA" id="ARBA00022884"/>
    </source>
</evidence>
<name>H6RHN1_9BACT</name>
<dbReference type="SMART" id="SM00363">
    <property type="entry name" value="S4"/>
    <property type="match status" value="1"/>
</dbReference>
<protein>
    <submittedName>
        <fullName evidence="7">Heat shock protein 15</fullName>
    </submittedName>
</protein>
<dbReference type="CDD" id="cd00165">
    <property type="entry name" value="S4"/>
    <property type="match status" value="1"/>
</dbReference>
<gene>
    <name evidence="7" type="ORF">VIS_S3DGC10008</name>
</gene>
<sequence>MRLDKYLWALRYFKTRNIASEACKKGQIRVNDQIAKPSREVYPMDKLLIRKNQINFQCTVLDIPASRLGAKLVDMYRKDTTPLEALEQHKVATLAQEHYRKSGTGRPTKKERRDLSDYAQENEENKDWE</sequence>
<dbReference type="PIRSF" id="PIRSF016821">
    <property type="entry name" value="HSP15"/>
    <property type="match status" value="1"/>
</dbReference>
<feature type="compositionally biased region" description="Basic residues" evidence="5">
    <location>
        <begin position="101"/>
        <end position="110"/>
    </location>
</feature>
<dbReference type="InterPro" id="IPR002942">
    <property type="entry name" value="S4_RNA-bd"/>
</dbReference>
<comment type="similarity">
    <text evidence="1">Belongs to the HSP15 family.</text>
</comment>
<dbReference type="EMBL" id="FO117611">
    <property type="protein sequence ID" value="CCG00542.1"/>
    <property type="molecule type" value="Genomic_DNA"/>
</dbReference>
<dbReference type="InterPro" id="IPR036986">
    <property type="entry name" value="S4_RNA-bd_sf"/>
</dbReference>
<keyword evidence="7" id="KW-0346">Stress response</keyword>
<dbReference type="SUPFAM" id="SSF55174">
    <property type="entry name" value="Alpha-L RNA-binding motif"/>
    <property type="match status" value="1"/>
</dbReference>
<evidence type="ECO:0000256" key="1">
    <source>
        <dbReference type="ARBA" id="ARBA00008396"/>
    </source>
</evidence>
<dbReference type="AlphaFoldDB" id="H6RHN1"/>
<feature type="domain" description="RNA-binding S4" evidence="6">
    <location>
        <begin position="1"/>
        <end position="55"/>
    </location>
</feature>
<evidence type="ECO:0000256" key="3">
    <source>
        <dbReference type="ARBA" id="ARBA00023125"/>
    </source>
</evidence>
<dbReference type="Pfam" id="PF01479">
    <property type="entry name" value="S4"/>
    <property type="match status" value="1"/>
</dbReference>
<reference evidence="7" key="2">
    <citation type="submission" date="2012-02" db="EMBL/GenBank/DDBJ databases">
        <authorList>
            <person name="Genoscope - CEA"/>
        </authorList>
    </citation>
    <scope>NUCLEOTIDE SEQUENCE</scope>
</reference>
<dbReference type="GO" id="GO:0034605">
    <property type="term" value="P:cellular response to heat"/>
    <property type="evidence" value="ECO:0007669"/>
    <property type="project" value="InterPro"/>
</dbReference>
<evidence type="ECO:0000256" key="4">
    <source>
        <dbReference type="PROSITE-ProRule" id="PRU00182"/>
    </source>
</evidence>
<organism evidence="7">
    <name type="scientific">uncultured Flavobacteriia bacterium</name>
    <dbReference type="NCBI Taxonomy" id="212695"/>
    <lineage>
        <taxon>Bacteria</taxon>
        <taxon>Pseudomonadati</taxon>
        <taxon>Bacteroidota</taxon>
        <taxon>Flavobacteriia</taxon>
        <taxon>environmental samples</taxon>
    </lineage>
</organism>